<dbReference type="Pfam" id="PF00561">
    <property type="entry name" value="Abhydrolase_1"/>
    <property type="match status" value="2"/>
</dbReference>
<dbReference type="Proteomes" id="UP000320762">
    <property type="component" value="Unassembled WGS sequence"/>
</dbReference>
<gene>
    <name evidence="4" type="ORF">BD626DRAFT_545198</name>
</gene>
<dbReference type="AlphaFoldDB" id="A0A550CT05"/>
<feature type="domain" description="AB hydrolase-1" evidence="3">
    <location>
        <begin position="38"/>
        <end position="167"/>
    </location>
</feature>
<comment type="similarity">
    <text evidence="2">Belongs to the AB hydrolase superfamily. Epoxide hydrolase family.</text>
</comment>
<dbReference type="Gene3D" id="3.40.50.1820">
    <property type="entry name" value="alpha/beta hydrolase"/>
    <property type="match status" value="1"/>
</dbReference>
<feature type="domain" description="AB hydrolase-1" evidence="3">
    <location>
        <begin position="201"/>
        <end position="267"/>
    </location>
</feature>
<sequence>MTVIGPANFDHRHAILSTGRKYHFVDQVPVKYEHGRTPTLLCVHGFPDLWYGWRNQISPWCQAGYRVVVPDMLGYGETDRPQDPAEYTMRKLCDDLAALLDLLDVRKAVLIGHDWGAYTVGRFALWHPHRLLALVTLSIPYVPRSPTYVPLHEIIKRYPNWAYQGYLASPQSTAFIEAREQQYYVQEFRKGMHGPTNYYRTTRLRFDEEETARLPYKLPDDLSVLLLWGTKDRSTPPQAVAASRKFVPRLQDVALEGCGHWLMIEAPDIVTTRVLEWLQYQCLKPPQAKL</sequence>
<evidence type="ECO:0000313" key="5">
    <source>
        <dbReference type="Proteomes" id="UP000320762"/>
    </source>
</evidence>
<dbReference type="STRING" id="97359.A0A550CT05"/>
<keyword evidence="1 4" id="KW-0378">Hydrolase</keyword>
<comment type="caution">
    <text evidence="4">The sequence shown here is derived from an EMBL/GenBank/DDBJ whole genome shotgun (WGS) entry which is preliminary data.</text>
</comment>
<evidence type="ECO:0000313" key="4">
    <source>
        <dbReference type="EMBL" id="TRM67920.1"/>
    </source>
</evidence>
<proteinExistence type="inferred from homology"/>
<evidence type="ECO:0000256" key="1">
    <source>
        <dbReference type="ARBA" id="ARBA00022801"/>
    </source>
</evidence>
<dbReference type="InterPro" id="IPR000073">
    <property type="entry name" value="AB_hydrolase_1"/>
</dbReference>
<evidence type="ECO:0000256" key="2">
    <source>
        <dbReference type="ARBA" id="ARBA00038334"/>
    </source>
</evidence>
<protein>
    <submittedName>
        <fullName evidence="4">Alpha/Beta hydrolase protein</fullName>
    </submittedName>
</protein>
<keyword evidence="5" id="KW-1185">Reference proteome</keyword>
<name>A0A550CT05_9AGAR</name>
<dbReference type="PRINTS" id="PR00412">
    <property type="entry name" value="EPOXHYDRLASE"/>
</dbReference>
<dbReference type="GO" id="GO:0016787">
    <property type="term" value="F:hydrolase activity"/>
    <property type="evidence" value="ECO:0007669"/>
    <property type="project" value="UniProtKB-KW"/>
</dbReference>
<accession>A0A550CT05</accession>
<dbReference type="PRINTS" id="PR00111">
    <property type="entry name" value="ABHYDROLASE"/>
</dbReference>
<organism evidence="4 5">
    <name type="scientific">Schizophyllum amplum</name>
    <dbReference type="NCBI Taxonomy" id="97359"/>
    <lineage>
        <taxon>Eukaryota</taxon>
        <taxon>Fungi</taxon>
        <taxon>Dikarya</taxon>
        <taxon>Basidiomycota</taxon>
        <taxon>Agaricomycotina</taxon>
        <taxon>Agaricomycetes</taxon>
        <taxon>Agaricomycetidae</taxon>
        <taxon>Agaricales</taxon>
        <taxon>Schizophyllaceae</taxon>
        <taxon>Schizophyllum</taxon>
    </lineage>
</organism>
<dbReference type="SUPFAM" id="SSF53474">
    <property type="entry name" value="alpha/beta-Hydrolases"/>
    <property type="match status" value="1"/>
</dbReference>
<reference evidence="4 5" key="1">
    <citation type="journal article" date="2019" name="New Phytol.">
        <title>Comparative genomics reveals unique wood-decay strategies and fruiting body development in the Schizophyllaceae.</title>
        <authorList>
            <person name="Almasi E."/>
            <person name="Sahu N."/>
            <person name="Krizsan K."/>
            <person name="Balint B."/>
            <person name="Kovacs G.M."/>
            <person name="Kiss B."/>
            <person name="Cseklye J."/>
            <person name="Drula E."/>
            <person name="Henrissat B."/>
            <person name="Nagy I."/>
            <person name="Chovatia M."/>
            <person name="Adam C."/>
            <person name="LaButti K."/>
            <person name="Lipzen A."/>
            <person name="Riley R."/>
            <person name="Grigoriev I.V."/>
            <person name="Nagy L.G."/>
        </authorList>
    </citation>
    <scope>NUCLEOTIDE SEQUENCE [LARGE SCALE GENOMIC DNA]</scope>
    <source>
        <strain evidence="4 5">NL-1724</strain>
    </source>
</reference>
<dbReference type="OrthoDB" id="284184at2759"/>
<evidence type="ECO:0000259" key="3">
    <source>
        <dbReference type="Pfam" id="PF00561"/>
    </source>
</evidence>
<dbReference type="InterPro" id="IPR029058">
    <property type="entry name" value="AB_hydrolase_fold"/>
</dbReference>
<dbReference type="EMBL" id="VDMD01000002">
    <property type="protein sequence ID" value="TRM67920.1"/>
    <property type="molecule type" value="Genomic_DNA"/>
</dbReference>
<dbReference type="InterPro" id="IPR000639">
    <property type="entry name" value="Epox_hydrolase-like"/>
</dbReference>
<dbReference type="PANTHER" id="PTHR43329">
    <property type="entry name" value="EPOXIDE HYDROLASE"/>
    <property type="match status" value="1"/>
</dbReference>